<evidence type="ECO:0000256" key="1">
    <source>
        <dbReference type="SAM" id="MobiDB-lite"/>
    </source>
</evidence>
<feature type="compositionally biased region" description="Polar residues" evidence="1">
    <location>
        <begin position="283"/>
        <end position="292"/>
    </location>
</feature>
<organism evidence="2 3">
    <name type="scientific">Austropuccinia psidii MF-1</name>
    <dbReference type="NCBI Taxonomy" id="1389203"/>
    <lineage>
        <taxon>Eukaryota</taxon>
        <taxon>Fungi</taxon>
        <taxon>Dikarya</taxon>
        <taxon>Basidiomycota</taxon>
        <taxon>Pucciniomycotina</taxon>
        <taxon>Pucciniomycetes</taxon>
        <taxon>Pucciniales</taxon>
        <taxon>Sphaerophragmiaceae</taxon>
        <taxon>Austropuccinia</taxon>
    </lineage>
</organism>
<evidence type="ECO:0000313" key="2">
    <source>
        <dbReference type="EMBL" id="MBW0578025.1"/>
    </source>
</evidence>
<dbReference type="AlphaFoldDB" id="A0A9Q3KAX7"/>
<feature type="region of interest" description="Disordered" evidence="1">
    <location>
        <begin position="1"/>
        <end position="31"/>
    </location>
</feature>
<name>A0A9Q3KAX7_9BASI</name>
<dbReference type="Proteomes" id="UP000765509">
    <property type="component" value="Unassembled WGS sequence"/>
</dbReference>
<feature type="region of interest" description="Disordered" evidence="1">
    <location>
        <begin position="282"/>
        <end position="317"/>
    </location>
</feature>
<dbReference type="OrthoDB" id="2152029at2759"/>
<feature type="compositionally biased region" description="Polar residues" evidence="1">
    <location>
        <begin position="18"/>
        <end position="30"/>
    </location>
</feature>
<sequence>MPRIFRQEGLPSPFSRPMASSTPFTSQRPNTLPKRVNIHAQASSPLQQEIPQNNTPIVKIRPKDYNLWFDGKEVERFIKRVENIAEIEGASGRDIARQISFWTKDQEISYHIEGMPGYETGDWEQLKLDMKRRWGTVSPERRYKLSSITQLFTKIQQEGGIRNMTQYKKFIGEYESIINYLKRYQYIQGDINHNQEILASLSSSVQESIYKEMIKDKAMVQALDGGYIIPRLEILKLYIEQDFEAKVLIQQKEFSQKKSKEKKARFQEESLEEVLQKMKDLSQKIQNPQRQGHQSKDTGKESVKEVLNQPKQLSEVV</sequence>
<keyword evidence="3" id="KW-1185">Reference proteome</keyword>
<accession>A0A9Q3KAX7</accession>
<feature type="compositionally biased region" description="Basic and acidic residues" evidence="1">
    <location>
        <begin position="294"/>
        <end position="304"/>
    </location>
</feature>
<protein>
    <submittedName>
        <fullName evidence="2">Uncharacterized protein</fullName>
    </submittedName>
</protein>
<gene>
    <name evidence="2" type="ORF">O181_117740</name>
</gene>
<reference evidence="2" key="1">
    <citation type="submission" date="2021-03" db="EMBL/GenBank/DDBJ databases">
        <title>Draft genome sequence of rust myrtle Austropuccinia psidii MF-1, a brazilian biotype.</title>
        <authorList>
            <person name="Quecine M.C."/>
            <person name="Pachon D.M.R."/>
            <person name="Bonatelli M.L."/>
            <person name="Correr F.H."/>
            <person name="Franceschini L.M."/>
            <person name="Leite T.F."/>
            <person name="Margarido G.R.A."/>
            <person name="Almeida C.A."/>
            <person name="Ferrarezi J.A."/>
            <person name="Labate C.A."/>
        </authorList>
    </citation>
    <scope>NUCLEOTIDE SEQUENCE</scope>
    <source>
        <strain evidence="2">MF-1</strain>
    </source>
</reference>
<proteinExistence type="predicted"/>
<evidence type="ECO:0000313" key="3">
    <source>
        <dbReference type="Proteomes" id="UP000765509"/>
    </source>
</evidence>
<dbReference type="EMBL" id="AVOT02101930">
    <property type="protein sequence ID" value="MBW0578025.1"/>
    <property type="molecule type" value="Genomic_DNA"/>
</dbReference>
<comment type="caution">
    <text evidence="2">The sequence shown here is derived from an EMBL/GenBank/DDBJ whole genome shotgun (WGS) entry which is preliminary data.</text>
</comment>